<dbReference type="InterPro" id="IPR014710">
    <property type="entry name" value="RmlC-like_jellyroll"/>
</dbReference>
<name>A0ABP3UGQ8_9CLOT</name>
<keyword evidence="3" id="KW-1185">Reference proteome</keyword>
<dbReference type="PANTHER" id="PTHR36114">
    <property type="entry name" value="16.7 KDA PROTEIN IN WHIE LOCUS"/>
    <property type="match status" value="1"/>
</dbReference>
<dbReference type="EMBL" id="BAAACF010000012">
    <property type="protein sequence ID" value="GAA0730465.1"/>
    <property type="molecule type" value="Genomic_DNA"/>
</dbReference>
<dbReference type="Proteomes" id="UP001500339">
    <property type="component" value="Unassembled WGS sequence"/>
</dbReference>
<proteinExistence type="predicted"/>
<reference evidence="3" key="1">
    <citation type="journal article" date="2019" name="Int. J. Syst. Evol. Microbiol.">
        <title>The Global Catalogue of Microorganisms (GCM) 10K type strain sequencing project: providing services to taxonomists for standard genome sequencing and annotation.</title>
        <authorList>
            <consortium name="The Broad Institute Genomics Platform"/>
            <consortium name="The Broad Institute Genome Sequencing Center for Infectious Disease"/>
            <person name="Wu L."/>
            <person name="Ma J."/>
        </authorList>
    </citation>
    <scope>NUCLEOTIDE SEQUENCE [LARGE SCALE GENOMIC DNA]</scope>
    <source>
        <strain evidence="3">JCM 1405</strain>
    </source>
</reference>
<evidence type="ECO:0000313" key="3">
    <source>
        <dbReference type="Proteomes" id="UP001500339"/>
    </source>
</evidence>
<dbReference type="PANTHER" id="PTHR36114:SF1">
    <property type="entry name" value="16.7 KDA PROTEIN IN WHIE LOCUS"/>
    <property type="match status" value="1"/>
</dbReference>
<organism evidence="2 3">
    <name type="scientific">Clostridium malenominatum</name>
    <dbReference type="NCBI Taxonomy" id="1539"/>
    <lineage>
        <taxon>Bacteria</taxon>
        <taxon>Bacillati</taxon>
        <taxon>Bacillota</taxon>
        <taxon>Clostridia</taxon>
        <taxon>Eubacteriales</taxon>
        <taxon>Clostridiaceae</taxon>
        <taxon>Clostridium</taxon>
    </lineage>
</organism>
<dbReference type="InterPro" id="IPR013096">
    <property type="entry name" value="Cupin_2"/>
</dbReference>
<dbReference type="InterPro" id="IPR011051">
    <property type="entry name" value="RmlC_Cupin_sf"/>
</dbReference>
<protein>
    <submittedName>
        <fullName evidence="2">Cupin domain-containing protein</fullName>
    </submittedName>
</protein>
<evidence type="ECO:0000313" key="2">
    <source>
        <dbReference type="EMBL" id="GAA0730465.1"/>
    </source>
</evidence>
<comment type="caution">
    <text evidence="2">The sequence shown here is derived from an EMBL/GenBank/DDBJ whole genome shotgun (WGS) entry which is preliminary data.</text>
</comment>
<dbReference type="InterPro" id="IPR052044">
    <property type="entry name" value="PKS_Associated_Protein"/>
</dbReference>
<dbReference type="Pfam" id="PF07883">
    <property type="entry name" value="Cupin_2"/>
    <property type="match status" value="1"/>
</dbReference>
<feature type="domain" description="Cupin type-2" evidence="1">
    <location>
        <begin position="8"/>
        <end position="67"/>
    </location>
</feature>
<dbReference type="SUPFAM" id="SSF51182">
    <property type="entry name" value="RmlC-like cupins"/>
    <property type="match status" value="1"/>
</dbReference>
<dbReference type="Gene3D" id="2.60.120.10">
    <property type="entry name" value="Jelly Rolls"/>
    <property type="match status" value="1"/>
</dbReference>
<dbReference type="CDD" id="cd02226">
    <property type="entry name" value="cupin_YdbB-like"/>
    <property type="match status" value="1"/>
</dbReference>
<sequence>MKIAKLKGEFLWHIHENEDEMFYVLKGLLIIKFRDKDVTLNEGEFVIIPKGIEHMPVADDEVHVMLIEAKTTLNTGDVINERTVETLEKI</sequence>
<accession>A0ABP3UGQ8</accession>
<gene>
    <name evidence="2" type="ORF">GCM10008905_31820</name>
</gene>
<evidence type="ECO:0000259" key="1">
    <source>
        <dbReference type="Pfam" id="PF07883"/>
    </source>
</evidence>